<dbReference type="PROSITE" id="PS50994">
    <property type="entry name" value="INTEGRASE"/>
    <property type="match status" value="1"/>
</dbReference>
<dbReference type="GO" id="GO:0003676">
    <property type="term" value="F:nucleic acid binding"/>
    <property type="evidence" value="ECO:0007669"/>
    <property type="project" value="InterPro"/>
</dbReference>
<evidence type="ECO:0000313" key="3">
    <source>
        <dbReference type="Proteomes" id="UP000887159"/>
    </source>
</evidence>
<dbReference type="InterPro" id="IPR052160">
    <property type="entry name" value="Gypsy_RT_Integrase-like"/>
</dbReference>
<comment type="caution">
    <text evidence="2">The sequence shown here is derived from an EMBL/GenBank/DDBJ whole genome shotgun (WGS) entry which is preliminary data.</text>
</comment>
<feature type="domain" description="Integrase catalytic" evidence="1">
    <location>
        <begin position="34"/>
        <end position="107"/>
    </location>
</feature>
<dbReference type="Gene3D" id="3.30.420.10">
    <property type="entry name" value="Ribonuclease H-like superfamily/Ribonuclease H"/>
    <property type="match status" value="1"/>
</dbReference>
<sequence length="107" mass="12477">MDFHQQRYLHLDCIPCQRVKIQRHTNSELGHFKVQDARFHHLNLDFIGPLPPSQGFSYCLTTIGRFSRWLEAYPISNMTTDTVAETVIHEWIPRFGVPGLITIEQGR</sequence>
<dbReference type="AlphaFoldDB" id="A0A8X6RAE1"/>
<dbReference type="EMBL" id="BMAU01021062">
    <property type="protein sequence ID" value="GFX88867.1"/>
    <property type="molecule type" value="Genomic_DNA"/>
</dbReference>
<dbReference type="PANTHER" id="PTHR47266">
    <property type="entry name" value="ENDONUCLEASE-RELATED"/>
    <property type="match status" value="1"/>
</dbReference>
<dbReference type="SUPFAM" id="SSF53098">
    <property type="entry name" value="Ribonuclease H-like"/>
    <property type="match status" value="1"/>
</dbReference>
<proteinExistence type="predicted"/>
<dbReference type="GO" id="GO:0015074">
    <property type="term" value="P:DNA integration"/>
    <property type="evidence" value="ECO:0007669"/>
    <property type="project" value="InterPro"/>
</dbReference>
<protein>
    <submittedName>
        <fullName evidence="2">Gag-Pol polyprotein</fullName>
    </submittedName>
</protein>
<organism evidence="2 3">
    <name type="scientific">Trichonephila clavipes</name>
    <name type="common">Golden silk orbweaver</name>
    <name type="synonym">Nephila clavipes</name>
    <dbReference type="NCBI Taxonomy" id="2585209"/>
    <lineage>
        <taxon>Eukaryota</taxon>
        <taxon>Metazoa</taxon>
        <taxon>Ecdysozoa</taxon>
        <taxon>Arthropoda</taxon>
        <taxon>Chelicerata</taxon>
        <taxon>Arachnida</taxon>
        <taxon>Araneae</taxon>
        <taxon>Araneomorphae</taxon>
        <taxon>Entelegynae</taxon>
        <taxon>Araneoidea</taxon>
        <taxon>Nephilidae</taxon>
        <taxon>Trichonephila</taxon>
    </lineage>
</organism>
<name>A0A8X6RAE1_TRICX</name>
<dbReference type="InterPro" id="IPR001584">
    <property type="entry name" value="Integrase_cat-core"/>
</dbReference>
<dbReference type="Proteomes" id="UP000887159">
    <property type="component" value="Unassembled WGS sequence"/>
</dbReference>
<keyword evidence="3" id="KW-1185">Reference proteome</keyword>
<gene>
    <name evidence="2" type="primary">gag-pol_36</name>
    <name evidence="2" type="ORF">TNCV_2575741</name>
</gene>
<accession>A0A8X6RAE1</accession>
<dbReference type="InterPro" id="IPR012337">
    <property type="entry name" value="RNaseH-like_sf"/>
</dbReference>
<evidence type="ECO:0000313" key="2">
    <source>
        <dbReference type="EMBL" id="GFX88867.1"/>
    </source>
</evidence>
<dbReference type="InterPro" id="IPR036397">
    <property type="entry name" value="RNaseH_sf"/>
</dbReference>
<reference evidence="2" key="1">
    <citation type="submission" date="2020-08" db="EMBL/GenBank/DDBJ databases">
        <title>Multicomponent nature underlies the extraordinary mechanical properties of spider dragline silk.</title>
        <authorList>
            <person name="Kono N."/>
            <person name="Nakamura H."/>
            <person name="Mori M."/>
            <person name="Yoshida Y."/>
            <person name="Ohtoshi R."/>
            <person name="Malay A.D."/>
            <person name="Moran D.A.P."/>
            <person name="Tomita M."/>
            <person name="Numata K."/>
            <person name="Arakawa K."/>
        </authorList>
    </citation>
    <scope>NUCLEOTIDE SEQUENCE</scope>
</reference>
<evidence type="ECO:0000259" key="1">
    <source>
        <dbReference type="PROSITE" id="PS50994"/>
    </source>
</evidence>